<dbReference type="PATRIC" id="fig|665004.4.peg.299"/>
<dbReference type="AlphaFoldDB" id="A0A147KM99"/>
<sequence length="213" mass="22897">MFRPGAVFRSGHWTGRTARVEVHDAGVLRLPTGRVVACDPTSVWERTEPYTVPVPVGDHPVALSAVRFDDDPTHVRAAAARVVFADVPVASWEPATLPGQDPRRLDDGEFFGFGVDGGIGCFFDAAALPHFLKLMEDFDRYTDVFLGDNPEGIEVQGERTLSITDPDSGANLVAFSSGWGDGSYPVWAGRDADGRVCRLVADLLVVNGATLLG</sequence>
<proteinExistence type="predicted"/>
<evidence type="ECO:0008006" key="3">
    <source>
        <dbReference type="Google" id="ProtNLM"/>
    </source>
</evidence>
<accession>A0A147KM99</accession>
<comment type="caution">
    <text evidence="1">The sequence shown here is derived from an EMBL/GenBank/DDBJ whole genome shotgun (WGS) entry which is preliminary data.</text>
</comment>
<dbReference type="EMBL" id="LGEM01000011">
    <property type="protein sequence ID" value="KUP98379.1"/>
    <property type="molecule type" value="Genomic_DNA"/>
</dbReference>
<reference evidence="2" key="1">
    <citation type="journal article" date="2017" name="Acta Aliment.">
        <title>Plant polysaccharide degrading enzyme system of Thermpbifida cellulosilytica TB100 revealed by de novo genome project data.</title>
        <authorList>
            <person name="Toth A."/>
            <person name="Baka E."/>
            <person name="Luzics S."/>
            <person name="Bata-Vidacs I."/>
            <person name="Nagy I."/>
            <person name="Balint B."/>
            <person name="Herceg R."/>
            <person name="Olasz F."/>
            <person name="Wilk T."/>
            <person name="Nagy T."/>
            <person name="Kriszt B."/>
            <person name="Nagy I."/>
            <person name="Kukolya J."/>
        </authorList>
    </citation>
    <scope>NUCLEOTIDE SEQUENCE [LARGE SCALE GENOMIC DNA]</scope>
    <source>
        <strain evidence="2">TB100</strain>
    </source>
</reference>
<keyword evidence="2" id="KW-1185">Reference proteome</keyword>
<gene>
    <name evidence="1" type="ORF">AC529_01760</name>
</gene>
<organism evidence="1 2">
    <name type="scientific">Thermobifida cellulosilytica TB100</name>
    <dbReference type="NCBI Taxonomy" id="665004"/>
    <lineage>
        <taxon>Bacteria</taxon>
        <taxon>Bacillati</taxon>
        <taxon>Actinomycetota</taxon>
        <taxon>Actinomycetes</taxon>
        <taxon>Streptosporangiales</taxon>
        <taxon>Nocardiopsidaceae</taxon>
        <taxon>Thermobifida</taxon>
    </lineage>
</organism>
<dbReference type="STRING" id="665004.AC529_01760"/>
<evidence type="ECO:0000313" key="2">
    <source>
        <dbReference type="Proteomes" id="UP000074382"/>
    </source>
</evidence>
<protein>
    <recommendedName>
        <fullName evidence="3">DUF4241 domain-containing protein</fullName>
    </recommendedName>
</protein>
<dbReference type="Proteomes" id="UP000074382">
    <property type="component" value="Unassembled WGS sequence"/>
</dbReference>
<dbReference type="InterPro" id="IPR025335">
    <property type="entry name" value="DUF4241"/>
</dbReference>
<evidence type="ECO:0000313" key="1">
    <source>
        <dbReference type="EMBL" id="KUP98379.1"/>
    </source>
</evidence>
<name>A0A147KM99_THECS</name>
<dbReference type="Pfam" id="PF14025">
    <property type="entry name" value="DUF4241"/>
    <property type="match status" value="1"/>
</dbReference>